<accession>A0ACB7F7K8</accession>
<name>A0ACB7F7K8_NIBAL</name>
<dbReference type="Proteomes" id="UP000805704">
    <property type="component" value="Chromosome 16"/>
</dbReference>
<keyword evidence="2" id="KW-1185">Reference proteome</keyword>
<evidence type="ECO:0000313" key="2">
    <source>
        <dbReference type="Proteomes" id="UP000805704"/>
    </source>
</evidence>
<organism evidence="1 2">
    <name type="scientific">Nibea albiflora</name>
    <name type="common">Yellow drum</name>
    <name type="synonym">Corvina albiflora</name>
    <dbReference type="NCBI Taxonomy" id="240163"/>
    <lineage>
        <taxon>Eukaryota</taxon>
        <taxon>Metazoa</taxon>
        <taxon>Chordata</taxon>
        <taxon>Craniata</taxon>
        <taxon>Vertebrata</taxon>
        <taxon>Euteleostomi</taxon>
        <taxon>Actinopterygii</taxon>
        <taxon>Neopterygii</taxon>
        <taxon>Teleostei</taxon>
        <taxon>Neoteleostei</taxon>
        <taxon>Acanthomorphata</taxon>
        <taxon>Eupercaria</taxon>
        <taxon>Sciaenidae</taxon>
        <taxon>Nibea</taxon>
    </lineage>
</organism>
<dbReference type="EMBL" id="CM024804">
    <property type="protein sequence ID" value="KAG8010225.1"/>
    <property type="molecule type" value="Genomic_DNA"/>
</dbReference>
<comment type="caution">
    <text evidence="1">The sequence shown here is derived from an EMBL/GenBank/DDBJ whole genome shotgun (WGS) entry which is preliminary data.</text>
</comment>
<reference evidence="1" key="1">
    <citation type="submission" date="2020-04" db="EMBL/GenBank/DDBJ databases">
        <title>A chromosome-scale assembly and high-density genetic map of the yellow drum (Nibea albiflora) genome.</title>
        <authorList>
            <person name="Xu D."/>
            <person name="Zhang W."/>
            <person name="Chen R."/>
            <person name="Tan P."/>
            <person name="Wang L."/>
            <person name="Song H."/>
            <person name="Tian L."/>
            <person name="Zhu Q."/>
            <person name="Wang B."/>
        </authorList>
    </citation>
    <scope>NUCLEOTIDE SEQUENCE</scope>
    <source>
        <strain evidence="1">ZJHYS-2018</strain>
    </source>
</reference>
<protein>
    <submittedName>
        <fullName evidence="1">Uncharacterized protein</fullName>
    </submittedName>
</protein>
<evidence type="ECO:0000313" key="1">
    <source>
        <dbReference type="EMBL" id="KAG8010225.1"/>
    </source>
</evidence>
<sequence length="115" mass="13043">MSAVGHKVVQGKKAAHRWMMMLADKNMTMSMDVLMSPGVISDNYPEVLQRSNPLQRKQYRVIRFVCTATQQVMPEAKRVDVGWASWELICWDVSMGTRGSSLTDYQGPHTAVINR</sequence>
<gene>
    <name evidence="1" type="ORF">GBF38_014446</name>
</gene>
<proteinExistence type="predicted"/>